<feature type="region of interest" description="Disordered" evidence="1">
    <location>
        <begin position="58"/>
        <end position="81"/>
    </location>
</feature>
<dbReference type="Proteomes" id="UP001232063">
    <property type="component" value="Unassembled WGS sequence"/>
</dbReference>
<evidence type="ECO:0000256" key="1">
    <source>
        <dbReference type="SAM" id="MobiDB-lite"/>
    </source>
</evidence>
<evidence type="ECO:0000313" key="3">
    <source>
        <dbReference type="Proteomes" id="UP001232063"/>
    </source>
</evidence>
<dbReference type="RefSeq" id="WP_314514236.1">
    <property type="nucleotide sequence ID" value="NZ_JASJOU010000009.1"/>
</dbReference>
<protein>
    <submittedName>
        <fullName evidence="2">Uncharacterized protein</fullName>
    </submittedName>
</protein>
<proteinExistence type="predicted"/>
<organism evidence="2 3">
    <name type="scientific">Xanthocytophaga agilis</name>
    <dbReference type="NCBI Taxonomy" id="3048010"/>
    <lineage>
        <taxon>Bacteria</taxon>
        <taxon>Pseudomonadati</taxon>
        <taxon>Bacteroidota</taxon>
        <taxon>Cytophagia</taxon>
        <taxon>Cytophagales</taxon>
        <taxon>Rhodocytophagaceae</taxon>
        <taxon>Xanthocytophaga</taxon>
    </lineage>
</organism>
<dbReference type="AlphaFoldDB" id="A0AAE3R4R0"/>
<dbReference type="EMBL" id="JASJOU010000009">
    <property type="protein sequence ID" value="MDJ1503616.1"/>
    <property type="molecule type" value="Genomic_DNA"/>
</dbReference>
<keyword evidence="3" id="KW-1185">Reference proteome</keyword>
<evidence type="ECO:0000313" key="2">
    <source>
        <dbReference type="EMBL" id="MDJ1503616.1"/>
    </source>
</evidence>
<reference evidence="2" key="1">
    <citation type="submission" date="2023-05" db="EMBL/GenBank/DDBJ databases">
        <authorList>
            <person name="Zhang X."/>
        </authorList>
    </citation>
    <scope>NUCLEOTIDE SEQUENCE</scope>
    <source>
        <strain evidence="2">BD1B2-1</strain>
    </source>
</reference>
<sequence length="129" mass="14590">MGKFEPDVVQLRTVNTSSDSIKKNSSQEIVMDTSSKELIMSSSKSMVLPRKSARQVYSDSLKKDTSMSKSVLSKQKSDSAEQIQRHLEEVHRHFMSSSKTIILSPPSSRKSISDLFKPDTIKNKDIKRK</sequence>
<feature type="compositionally biased region" description="Polar residues" evidence="1">
    <location>
        <begin position="96"/>
        <end position="110"/>
    </location>
</feature>
<name>A0AAE3R4R0_9BACT</name>
<feature type="region of interest" description="Disordered" evidence="1">
    <location>
        <begin position="96"/>
        <end position="116"/>
    </location>
</feature>
<comment type="caution">
    <text evidence="2">The sequence shown here is derived from an EMBL/GenBank/DDBJ whole genome shotgun (WGS) entry which is preliminary data.</text>
</comment>
<gene>
    <name evidence="2" type="ORF">QNI22_23320</name>
</gene>
<accession>A0AAE3R4R0</accession>